<dbReference type="SMART" id="SM00354">
    <property type="entry name" value="HTH_LACI"/>
    <property type="match status" value="1"/>
</dbReference>
<dbReference type="SUPFAM" id="SSF47413">
    <property type="entry name" value="lambda repressor-like DNA-binding domains"/>
    <property type="match status" value="1"/>
</dbReference>
<keyword evidence="7" id="KW-1185">Reference proteome</keyword>
<protein>
    <submittedName>
        <fullName evidence="6">LacI family DNA-binding transcriptional regulator</fullName>
    </submittedName>
</protein>
<keyword evidence="1" id="KW-0805">Transcription regulation</keyword>
<evidence type="ECO:0000313" key="6">
    <source>
        <dbReference type="EMBL" id="GAA3624673.1"/>
    </source>
</evidence>
<comment type="caution">
    <text evidence="6">The sequence shown here is derived from an EMBL/GenBank/DDBJ whole genome shotgun (WGS) entry which is preliminary data.</text>
</comment>
<dbReference type="InterPro" id="IPR000843">
    <property type="entry name" value="HTH_LacI"/>
</dbReference>
<dbReference type="Gene3D" id="3.40.50.2300">
    <property type="match status" value="2"/>
</dbReference>
<gene>
    <name evidence="6" type="ORF">GCM10022236_28720</name>
</gene>
<evidence type="ECO:0000256" key="3">
    <source>
        <dbReference type="ARBA" id="ARBA00023163"/>
    </source>
</evidence>
<dbReference type="Pfam" id="PF13377">
    <property type="entry name" value="Peripla_BP_3"/>
    <property type="match status" value="1"/>
</dbReference>
<keyword evidence="3" id="KW-0804">Transcription</keyword>
<keyword evidence="2 6" id="KW-0238">DNA-binding</keyword>
<dbReference type="InterPro" id="IPR046335">
    <property type="entry name" value="LacI/GalR-like_sensor"/>
</dbReference>
<dbReference type="PROSITE" id="PS50932">
    <property type="entry name" value="HTH_LACI_2"/>
    <property type="match status" value="1"/>
</dbReference>
<feature type="domain" description="HTH lacI-type" evidence="5">
    <location>
        <begin position="1"/>
        <end position="52"/>
    </location>
</feature>
<dbReference type="GO" id="GO:0003677">
    <property type="term" value="F:DNA binding"/>
    <property type="evidence" value="ECO:0007669"/>
    <property type="project" value="UniProtKB-KW"/>
</dbReference>
<dbReference type="PANTHER" id="PTHR30146:SF153">
    <property type="entry name" value="LACTOSE OPERON REPRESSOR"/>
    <property type="match status" value="1"/>
</dbReference>
<dbReference type="Gene3D" id="1.10.260.40">
    <property type="entry name" value="lambda repressor-like DNA-binding domains"/>
    <property type="match status" value="1"/>
</dbReference>
<dbReference type="PANTHER" id="PTHR30146">
    <property type="entry name" value="LACI-RELATED TRANSCRIPTIONAL REPRESSOR"/>
    <property type="match status" value="1"/>
</dbReference>
<dbReference type="CDD" id="cd06267">
    <property type="entry name" value="PBP1_LacI_sugar_binding-like"/>
    <property type="match status" value="1"/>
</dbReference>
<dbReference type="EMBL" id="BAABAB010000021">
    <property type="protein sequence ID" value="GAA3624673.1"/>
    <property type="molecule type" value="Genomic_DNA"/>
</dbReference>
<feature type="region of interest" description="Disordered" evidence="4">
    <location>
        <begin position="307"/>
        <end position="326"/>
    </location>
</feature>
<evidence type="ECO:0000259" key="5">
    <source>
        <dbReference type="PROSITE" id="PS50932"/>
    </source>
</evidence>
<organism evidence="6 7">
    <name type="scientific">Microlunatus ginsengisoli</name>
    <dbReference type="NCBI Taxonomy" id="363863"/>
    <lineage>
        <taxon>Bacteria</taxon>
        <taxon>Bacillati</taxon>
        <taxon>Actinomycetota</taxon>
        <taxon>Actinomycetes</taxon>
        <taxon>Propionibacteriales</taxon>
        <taxon>Propionibacteriaceae</taxon>
        <taxon>Microlunatus</taxon>
    </lineage>
</organism>
<proteinExistence type="predicted"/>
<dbReference type="InterPro" id="IPR028082">
    <property type="entry name" value="Peripla_BP_I"/>
</dbReference>
<evidence type="ECO:0000313" key="7">
    <source>
        <dbReference type="Proteomes" id="UP001501490"/>
    </source>
</evidence>
<dbReference type="SUPFAM" id="SSF53822">
    <property type="entry name" value="Periplasmic binding protein-like I"/>
    <property type="match status" value="1"/>
</dbReference>
<name>A0ABP7A4D3_9ACTN</name>
<dbReference type="Pfam" id="PF00356">
    <property type="entry name" value="LacI"/>
    <property type="match status" value="1"/>
</dbReference>
<evidence type="ECO:0000256" key="4">
    <source>
        <dbReference type="SAM" id="MobiDB-lite"/>
    </source>
</evidence>
<evidence type="ECO:0000256" key="2">
    <source>
        <dbReference type="ARBA" id="ARBA00023125"/>
    </source>
</evidence>
<evidence type="ECO:0000256" key="1">
    <source>
        <dbReference type="ARBA" id="ARBA00023015"/>
    </source>
</evidence>
<accession>A0ABP7A4D3</accession>
<dbReference type="Proteomes" id="UP001501490">
    <property type="component" value="Unassembled WGS sequence"/>
</dbReference>
<reference evidence="7" key="1">
    <citation type="journal article" date="2019" name="Int. J. Syst. Evol. Microbiol.">
        <title>The Global Catalogue of Microorganisms (GCM) 10K type strain sequencing project: providing services to taxonomists for standard genome sequencing and annotation.</title>
        <authorList>
            <consortium name="The Broad Institute Genomics Platform"/>
            <consortium name="The Broad Institute Genome Sequencing Center for Infectious Disease"/>
            <person name="Wu L."/>
            <person name="Ma J."/>
        </authorList>
    </citation>
    <scope>NUCLEOTIDE SEQUENCE [LARGE SCALE GENOMIC DNA]</scope>
    <source>
        <strain evidence="7">JCM 16929</strain>
    </source>
</reference>
<dbReference type="InterPro" id="IPR010982">
    <property type="entry name" value="Lambda_DNA-bd_dom_sf"/>
</dbReference>
<dbReference type="CDD" id="cd01392">
    <property type="entry name" value="HTH_LacI"/>
    <property type="match status" value="1"/>
</dbReference>
<sequence length="326" mass="34221">MDVAARAGVSRTTASAALSGGGRIGEDTRQHVLAIAAEMGYEINRQAQNLRIQRAGAIGVYVPPDATGYEYYLAFAFGVVDEAMRRETPVVLIPNGSTEASLARDHVDGYIVIDALDDDPQLRRILATGKPVVSAEPLPDGVAAAAGTVSFDHEQGTIALLDHLAASGARRIGLISPPLNTSWARQINAAYDRWCTGHDRERLVVGAPFLADASSVERPVEELLRRSDPPDAIVVAQDGIAAAVAAAVTARGYTIGTDLLLAACVDGLPVRSSIPPITAIDLVPREHGRACADLLLSILDAATPPDGPRTITLEPRLHARASTGAP</sequence>